<dbReference type="PANTHER" id="PTHR30383:SF5">
    <property type="entry name" value="SGNH HYDROLASE-TYPE ESTERASE DOMAIN-CONTAINING PROTEIN"/>
    <property type="match status" value="1"/>
</dbReference>
<name>A0A1M4TGT0_9FIRM</name>
<dbReference type="OrthoDB" id="2513075at2"/>
<accession>A0A1M4TGT0</accession>
<evidence type="ECO:0000313" key="3">
    <source>
        <dbReference type="Proteomes" id="UP000184404"/>
    </source>
</evidence>
<dbReference type="InterPro" id="IPR036514">
    <property type="entry name" value="SGNH_hydro_sf"/>
</dbReference>
<keyword evidence="3" id="KW-1185">Reference proteome</keyword>
<dbReference type="Proteomes" id="UP000184404">
    <property type="component" value="Unassembled WGS sequence"/>
</dbReference>
<dbReference type="Gene3D" id="3.40.50.1110">
    <property type="entry name" value="SGNH hydrolase"/>
    <property type="match status" value="1"/>
</dbReference>
<dbReference type="STRING" id="1123243.SAMN02745190_00476"/>
<dbReference type="AlphaFoldDB" id="A0A1M4TGT0"/>
<protein>
    <submittedName>
        <fullName evidence="2">Lysophospholipase L1</fullName>
    </submittedName>
</protein>
<dbReference type="PANTHER" id="PTHR30383">
    <property type="entry name" value="THIOESTERASE 1/PROTEASE 1/LYSOPHOSPHOLIPASE L1"/>
    <property type="match status" value="1"/>
</dbReference>
<dbReference type="EMBL" id="FQUG01000002">
    <property type="protein sequence ID" value="SHE43661.1"/>
    <property type="molecule type" value="Genomic_DNA"/>
</dbReference>
<dbReference type="GO" id="GO:0004622">
    <property type="term" value="F:phosphatidylcholine lysophospholipase activity"/>
    <property type="evidence" value="ECO:0007669"/>
    <property type="project" value="TreeGrafter"/>
</dbReference>
<feature type="domain" description="SGNH hydrolase-type esterase" evidence="1">
    <location>
        <begin position="73"/>
        <end position="233"/>
    </location>
</feature>
<dbReference type="InterPro" id="IPR051532">
    <property type="entry name" value="Ester_Hydrolysis_Enzymes"/>
</dbReference>
<dbReference type="InterPro" id="IPR013830">
    <property type="entry name" value="SGNH_hydro"/>
</dbReference>
<dbReference type="Pfam" id="PF13472">
    <property type="entry name" value="Lipase_GDSL_2"/>
    <property type="match status" value="1"/>
</dbReference>
<gene>
    <name evidence="2" type="ORF">SAMN02745190_00476</name>
</gene>
<organism evidence="2 3">
    <name type="scientific">Schwartzia succinivorans DSM 10502</name>
    <dbReference type="NCBI Taxonomy" id="1123243"/>
    <lineage>
        <taxon>Bacteria</taxon>
        <taxon>Bacillati</taxon>
        <taxon>Bacillota</taxon>
        <taxon>Negativicutes</taxon>
        <taxon>Selenomonadales</taxon>
        <taxon>Selenomonadaceae</taxon>
        <taxon>Schwartzia</taxon>
    </lineage>
</organism>
<evidence type="ECO:0000259" key="1">
    <source>
        <dbReference type="Pfam" id="PF13472"/>
    </source>
</evidence>
<dbReference type="SUPFAM" id="SSF52266">
    <property type="entry name" value="SGNH hydrolase"/>
    <property type="match status" value="1"/>
</dbReference>
<reference evidence="2 3" key="1">
    <citation type="submission" date="2016-11" db="EMBL/GenBank/DDBJ databases">
        <authorList>
            <person name="Jaros S."/>
            <person name="Januszkiewicz K."/>
            <person name="Wedrychowicz H."/>
        </authorList>
    </citation>
    <scope>NUCLEOTIDE SEQUENCE [LARGE SCALE GENOMIC DNA]</scope>
    <source>
        <strain evidence="2 3">DSM 10502</strain>
    </source>
</reference>
<evidence type="ECO:0000313" key="2">
    <source>
        <dbReference type="EMBL" id="SHE43661.1"/>
    </source>
</evidence>
<proteinExistence type="predicted"/>
<dbReference type="RefSeq" id="WP_072934564.1">
    <property type="nucleotide sequence ID" value="NZ_FQUG01000002.1"/>
</dbReference>
<sequence length="244" mass="27712">MKKFCVWILGFTAAVIAVFILYCGGPEKAAAQTEDFLEDMLRDENTPSYLTLYYRRKHLLFAVKPHAPHPIVFFGDSMTDRGDWDALFPDVPLVNLGIGGDTTDGLLNRIDQVTAMQPPKIFLMIGTNDLCFYHDIPTTLENYDKILSILHKELPDTTIYIESVLPFNETIFPEAGLRTNKNILKLNEGIKKLAEKYNDTYLDITPDFTDKNGSLPADLTVDGLHLNQKGYELWRDKISNYVKS</sequence>